<evidence type="ECO:0000256" key="5">
    <source>
        <dbReference type="ARBA" id="ARBA00023180"/>
    </source>
</evidence>
<organism evidence="8">
    <name type="scientific">Arion vulgaris</name>
    <dbReference type="NCBI Taxonomy" id="1028688"/>
    <lineage>
        <taxon>Eukaryota</taxon>
        <taxon>Metazoa</taxon>
        <taxon>Spiralia</taxon>
        <taxon>Lophotrochozoa</taxon>
        <taxon>Mollusca</taxon>
        <taxon>Gastropoda</taxon>
        <taxon>Heterobranchia</taxon>
        <taxon>Euthyneura</taxon>
        <taxon>Panpulmonata</taxon>
        <taxon>Eupulmonata</taxon>
        <taxon>Stylommatophora</taxon>
        <taxon>Helicina</taxon>
        <taxon>Arionoidea</taxon>
        <taxon>Arionidae</taxon>
        <taxon>Arion</taxon>
    </lineage>
</organism>
<feature type="non-terminal residue" evidence="8">
    <location>
        <position position="328"/>
    </location>
</feature>
<sequence>SMNSTTSSSHVEGVTENDDMTTPLTMLTTSKSERRLNVSFKSVPYMVTGLVKPFRCPESDGHFLDPRNCSVYYHCQGGQAYRRDCPFGQVFHLTVLSCVSSDLAPPCPHEDDLQEDDTTADQVYHCHNDGFFRHPKLCNVYYICASGNSMRMTCDPGTSFDLTHNLCMWNTEVNDCQDSKVVPQDHALKDSLAVKKVPKNKTKIETPKKESSLDQKDYKCPEKNGVFPDVNNCSIFYTCNGGLATRMVCPDGTGYDVMVAACVDSLYVKSCIMGRGFDDKLYDTVPNLQMAPFSCPEAHGLYPDPSNCSIFIHCFKKVPYRHTCQADT</sequence>
<keyword evidence="1" id="KW-0147">Chitin-binding</keyword>
<feature type="domain" description="Chitin-binding type-2" evidence="7">
    <location>
        <begin position="53"/>
        <end position="109"/>
    </location>
</feature>
<dbReference type="InterPro" id="IPR036508">
    <property type="entry name" value="Chitin-bd_dom_sf"/>
</dbReference>
<dbReference type="InterPro" id="IPR002557">
    <property type="entry name" value="Chitin-bd_dom"/>
</dbReference>
<keyword evidence="2" id="KW-0732">Signal</keyword>
<feature type="non-terminal residue" evidence="8">
    <location>
        <position position="1"/>
    </location>
</feature>
<evidence type="ECO:0000256" key="6">
    <source>
        <dbReference type="SAM" id="MobiDB-lite"/>
    </source>
</evidence>
<dbReference type="PANTHER" id="PTHR23301:SF0">
    <property type="entry name" value="CHITIN-BINDING TYPE-2 DOMAIN-CONTAINING PROTEIN-RELATED"/>
    <property type="match status" value="1"/>
</dbReference>
<feature type="region of interest" description="Disordered" evidence="6">
    <location>
        <begin position="1"/>
        <end position="23"/>
    </location>
</feature>
<feature type="domain" description="Chitin-binding type-2" evidence="7">
    <location>
        <begin position="292"/>
        <end position="328"/>
    </location>
</feature>
<gene>
    <name evidence="8" type="primary">ORF38592</name>
</gene>
<evidence type="ECO:0000259" key="7">
    <source>
        <dbReference type="PROSITE" id="PS50940"/>
    </source>
</evidence>
<dbReference type="Gene3D" id="2.170.140.10">
    <property type="entry name" value="Chitin binding domain"/>
    <property type="match status" value="3"/>
</dbReference>
<accession>A0A0B6YVB0</accession>
<evidence type="ECO:0000256" key="4">
    <source>
        <dbReference type="ARBA" id="ARBA00023157"/>
    </source>
</evidence>
<keyword evidence="4" id="KW-1015">Disulfide bond</keyword>
<dbReference type="InterPro" id="IPR051940">
    <property type="entry name" value="Chitin_bind-dev_reg"/>
</dbReference>
<evidence type="ECO:0000256" key="2">
    <source>
        <dbReference type="ARBA" id="ARBA00022729"/>
    </source>
</evidence>
<dbReference type="GO" id="GO:0005576">
    <property type="term" value="C:extracellular region"/>
    <property type="evidence" value="ECO:0007669"/>
    <property type="project" value="InterPro"/>
</dbReference>
<evidence type="ECO:0000313" key="8">
    <source>
        <dbReference type="EMBL" id="CEK60163.1"/>
    </source>
</evidence>
<feature type="domain" description="Chitin-binding type-2" evidence="7">
    <location>
        <begin position="217"/>
        <end position="273"/>
    </location>
</feature>
<dbReference type="SUPFAM" id="SSF57625">
    <property type="entry name" value="Invertebrate chitin-binding proteins"/>
    <property type="match status" value="4"/>
</dbReference>
<reference evidence="8" key="1">
    <citation type="submission" date="2014-12" db="EMBL/GenBank/DDBJ databases">
        <title>Insight into the proteome of Arion vulgaris.</title>
        <authorList>
            <person name="Aradska J."/>
            <person name="Bulat T."/>
            <person name="Smidak R."/>
            <person name="Sarate P."/>
            <person name="Gangsoo J."/>
            <person name="Sialana F."/>
            <person name="Bilban M."/>
            <person name="Lubec G."/>
        </authorList>
    </citation>
    <scope>NUCLEOTIDE SEQUENCE</scope>
    <source>
        <tissue evidence="8">Skin</tissue>
    </source>
</reference>
<name>A0A0B6YVB0_9EUPU</name>
<evidence type="ECO:0000256" key="1">
    <source>
        <dbReference type="ARBA" id="ARBA00022669"/>
    </source>
</evidence>
<dbReference type="AlphaFoldDB" id="A0A0B6YVB0"/>
<feature type="domain" description="Chitin-binding type-2" evidence="7">
    <location>
        <begin position="123"/>
        <end position="178"/>
    </location>
</feature>
<protein>
    <recommendedName>
        <fullName evidence="7">Chitin-binding type-2 domain-containing protein</fullName>
    </recommendedName>
</protein>
<evidence type="ECO:0000256" key="3">
    <source>
        <dbReference type="ARBA" id="ARBA00022737"/>
    </source>
</evidence>
<dbReference type="PANTHER" id="PTHR23301">
    <property type="entry name" value="CHITIN BINDING PERITROPHIN-A"/>
    <property type="match status" value="1"/>
</dbReference>
<keyword evidence="3" id="KW-0677">Repeat</keyword>
<dbReference type="SMART" id="SM00494">
    <property type="entry name" value="ChtBD2"/>
    <property type="match status" value="3"/>
</dbReference>
<dbReference type="Pfam" id="PF01607">
    <property type="entry name" value="CBM_14"/>
    <property type="match status" value="4"/>
</dbReference>
<proteinExistence type="predicted"/>
<dbReference type="GO" id="GO:0008061">
    <property type="term" value="F:chitin binding"/>
    <property type="evidence" value="ECO:0007669"/>
    <property type="project" value="UniProtKB-KW"/>
</dbReference>
<dbReference type="PROSITE" id="PS50940">
    <property type="entry name" value="CHIT_BIND_II"/>
    <property type="match status" value="4"/>
</dbReference>
<dbReference type="EMBL" id="HACG01013298">
    <property type="protein sequence ID" value="CEK60163.1"/>
    <property type="molecule type" value="Transcribed_RNA"/>
</dbReference>
<keyword evidence="5" id="KW-0325">Glycoprotein</keyword>
<feature type="compositionally biased region" description="Polar residues" evidence="6">
    <location>
        <begin position="1"/>
        <end position="10"/>
    </location>
</feature>